<evidence type="ECO:0000313" key="3">
    <source>
        <dbReference type="Proteomes" id="UP000229433"/>
    </source>
</evidence>
<protein>
    <submittedName>
        <fullName evidence="2">Uncharacterized protein</fullName>
    </submittedName>
</protein>
<feature type="chain" id="PRO_5013908086" evidence="1">
    <location>
        <begin position="22"/>
        <end position="595"/>
    </location>
</feature>
<evidence type="ECO:0000256" key="1">
    <source>
        <dbReference type="SAM" id="SignalP"/>
    </source>
</evidence>
<sequence length="595" mass="63221">MNLRSLILTGALLSASYAVHAQVGIGTTNPVSGALLDISATDKGLMIPRVSLTGTDDTATVTPAATTGLLVFNTAVTTGTNAVSQGFYYWDSTKWVKISAGSDDTSIYANDGTLSGDRIVTQNSNTLDFVGTGGRGILAIKRTDNANEIGLSFRNSGDNYDASIFMESGSNSGLAIASGSNQGNAANLTNTVIFNNDQTSSFSKELKVYEADANLNDITSRLYSSTDDGILDLYENNTYNHRLAANATTIFNEKGLDLDFRIETDTNENTFFVKGSTNRVGLGTNDPQARLHILESVGTPASASTGTIVLEHGNAGGESSIVFKSQSNNNSDYGYLKYSDDGSGNGSTGENSLLELGIQNDTPGLYQDDINIASTGNVGISNTAPKEKLHISGNTSTIRVDGLNTTNNATNVAGDPMPVYVDDNGTMVLRPSLVQTYLAANDYNFLTGTGNAVISDSNTGAAKDILLLTKTITLTQASLVEMKYMYSVSVSRRNDAVITDGAPRLYRGWITVNGGTEHFAYDSGTYNQAHTSTGGGGSTTTYAAGFYYLNGSSYVQLPAGTHTFRLYGRGFGADFDYKMIFGESDHDRFQLIVHR</sequence>
<feature type="signal peptide" evidence="1">
    <location>
        <begin position="1"/>
        <end position="21"/>
    </location>
</feature>
<keyword evidence="1" id="KW-0732">Signal</keyword>
<dbReference type="RefSeq" id="WP_099647175.1">
    <property type="nucleotide sequence ID" value="NZ_KZ319297.1"/>
</dbReference>
<dbReference type="OrthoDB" id="1430919at2"/>
<organism evidence="2 3">
    <name type="scientific">Leeuwenhoekiella nanhaiensis</name>
    <dbReference type="NCBI Taxonomy" id="1655491"/>
    <lineage>
        <taxon>Bacteria</taxon>
        <taxon>Pseudomonadati</taxon>
        <taxon>Bacteroidota</taxon>
        <taxon>Flavobacteriia</taxon>
        <taxon>Flavobacteriales</taxon>
        <taxon>Flavobacteriaceae</taxon>
        <taxon>Leeuwenhoekiella</taxon>
    </lineage>
</organism>
<name>A0A2G1VNH3_9FLAO</name>
<comment type="caution">
    <text evidence="2">The sequence shown here is derived from an EMBL/GenBank/DDBJ whole genome shotgun (WGS) entry which is preliminary data.</text>
</comment>
<gene>
    <name evidence="2" type="ORF">CJ305_15305</name>
</gene>
<dbReference type="AlphaFoldDB" id="A0A2G1VNH3"/>
<reference evidence="2 3" key="1">
    <citation type="submission" date="2017-08" db="EMBL/GenBank/DDBJ databases">
        <title>The whole genome shortgun sequences of strain Leeuwenhoekiella nanhaiensis G18 from the South China Sea.</title>
        <authorList>
            <person name="Liu Q."/>
        </authorList>
    </citation>
    <scope>NUCLEOTIDE SEQUENCE [LARGE SCALE GENOMIC DNA]</scope>
    <source>
        <strain evidence="2 3">G18</strain>
    </source>
</reference>
<keyword evidence="3" id="KW-1185">Reference proteome</keyword>
<dbReference type="Proteomes" id="UP000229433">
    <property type="component" value="Unassembled WGS sequence"/>
</dbReference>
<proteinExistence type="predicted"/>
<evidence type="ECO:0000313" key="2">
    <source>
        <dbReference type="EMBL" id="PHQ28312.1"/>
    </source>
</evidence>
<accession>A0A2G1VNH3</accession>
<dbReference type="EMBL" id="NQXA01000015">
    <property type="protein sequence ID" value="PHQ28312.1"/>
    <property type="molecule type" value="Genomic_DNA"/>
</dbReference>